<gene>
    <name evidence="3" type="ORF">E6K72_10970</name>
</gene>
<evidence type="ECO:0008006" key="5">
    <source>
        <dbReference type="Google" id="ProtNLM"/>
    </source>
</evidence>
<sequence length="282" mass="29826">MSRATLVLACGALVCAAAAHAAAGEAIVLAGGTVHPVNAPAIENGMVVMRNGKIEAVGLKLVAPAGATVVSCTGRHVYPGMISALSVLGLTEVGSVAGTNDWQETGSLNPDVRAEVQINPESDLLPVTRVNGVTSALVVPRGGVIAGTSALIQLDGWTEEDMTVRAPVGLHVIWPPMTPVHAWWETRSDEEQRRARDAALDSLLRAFDDARAYWKARDAEGKGGTPRHDRDVKWDALGKALQGEIPVLIHASALNRRAEGAQHRGDLRRHARAADAARRALR</sequence>
<dbReference type="GO" id="GO:0016810">
    <property type="term" value="F:hydrolase activity, acting on carbon-nitrogen (but not peptide) bonds"/>
    <property type="evidence" value="ECO:0007669"/>
    <property type="project" value="InterPro"/>
</dbReference>
<dbReference type="AlphaFoldDB" id="A0A538SHY9"/>
<feature type="signal peptide" evidence="2">
    <location>
        <begin position="1"/>
        <end position="21"/>
    </location>
</feature>
<dbReference type="InterPro" id="IPR011059">
    <property type="entry name" value="Metal-dep_hydrolase_composite"/>
</dbReference>
<organism evidence="3 4">
    <name type="scientific">Eiseniibacteriota bacterium</name>
    <dbReference type="NCBI Taxonomy" id="2212470"/>
    <lineage>
        <taxon>Bacteria</taxon>
        <taxon>Candidatus Eiseniibacteriota</taxon>
    </lineage>
</organism>
<accession>A0A538SHY9</accession>
<dbReference type="Gene3D" id="2.30.40.10">
    <property type="entry name" value="Urease, subunit C, domain 1"/>
    <property type="match status" value="1"/>
</dbReference>
<keyword evidence="2" id="KW-0732">Signal</keyword>
<evidence type="ECO:0000256" key="2">
    <source>
        <dbReference type="SAM" id="SignalP"/>
    </source>
</evidence>
<evidence type="ECO:0000313" key="4">
    <source>
        <dbReference type="Proteomes" id="UP000317716"/>
    </source>
</evidence>
<comment type="caution">
    <text evidence="3">The sequence shown here is derived from an EMBL/GenBank/DDBJ whole genome shotgun (WGS) entry which is preliminary data.</text>
</comment>
<dbReference type="Proteomes" id="UP000317716">
    <property type="component" value="Unassembled WGS sequence"/>
</dbReference>
<dbReference type="Gene3D" id="3.20.20.140">
    <property type="entry name" value="Metal-dependent hydrolases"/>
    <property type="match status" value="1"/>
</dbReference>
<feature type="chain" id="PRO_5022032039" description="Amidohydrolase" evidence="2">
    <location>
        <begin position="22"/>
        <end position="282"/>
    </location>
</feature>
<feature type="compositionally biased region" description="Basic and acidic residues" evidence="1">
    <location>
        <begin position="272"/>
        <end position="282"/>
    </location>
</feature>
<reference evidence="3 4" key="1">
    <citation type="journal article" date="2019" name="Nat. Microbiol.">
        <title>Mediterranean grassland soil C-N compound turnover is dependent on rainfall and depth, and is mediated by genomically divergent microorganisms.</title>
        <authorList>
            <person name="Diamond S."/>
            <person name="Andeer P.F."/>
            <person name="Li Z."/>
            <person name="Crits-Christoph A."/>
            <person name="Burstein D."/>
            <person name="Anantharaman K."/>
            <person name="Lane K.R."/>
            <person name="Thomas B.C."/>
            <person name="Pan C."/>
            <person name="Northen T.R."/>
            <person name="Banfield J.F."/>
        </authorList>
    </citation>
    <scope>NUCLEOTIDE SEQUENCE [LARGE SCALE GENOMIC DNA]</scope>
    <source>
        <strain evidence="3">WS_2</strain>
    </source>
</reference>
<protein>
    <recommendedName>
        <fullName evidence="5">Amidohydrolase</fullName>
    </recommendedName>
</protein>
<feature type="region of interest" description="Disordered" evidence="1">
    <location>
        <begin position="259"/>
        <end position="282"/>
    </location>
</feature>
<name>A0A538SHY9_UNCEI</name>
<evidence type="ECO:0000313" key="3">
    <source>
        <dbReference type="EMBL" id="TMQ50991.1"/>
    </source>
</evidence>
<proteinExistence type="predicted"/>
<dbReference type="EMBL" id="VBOS01000394">
    <property type="protein sequence ID" value="TMQ50991.1"/>
    <property type="molecule type" value="Genomic_DNA"/>
</dbReference>
<dbReference type="SUPFAM" id="SSF51338">
    <property type="entry name" value="Composite domain of metallo-dependent hydrolases"/>
    <property type="match status" value="1"/>
</dbReference>
<evidence type="ECO:0000256" key="1">
    <source>
        <dbReference type="SAM" id="MobiDB-lite"/>
    </source>
</evidence>